<feature type="region of interest" description="Disordered" evidence="2">
    <location>
        <begin position="293"/>
        <end position="328"/>
    </location>
</feature>
<keyword evidence="3" id="KW-1185">Reference proteome</keyword>
<dbReference type="KEGG" id="cvn:111133205"/>
<dbReference type="Pfam" id="PF15742">
    <property type="entry name" value="DUF4686"/>
    <property type="match status" value="1"/>
</dbReference>
<feature type="coiled-coil region" evidence="1">
    <location>
        <begin position="1350"/>
        <end position="1424"/>
    </location>
</feature>
<evidence type="ECO:0000313" key="4">
    <source>
        <dbReference type="RefSeq" id="XP_022337050.1"/>
    </source>
</evidence>
<dbReference type="RefSeq" id="XP_022337050.1">
    <property type="nucleotide sequence ID" value="XM_022481342.1"/>
</dbReference>
<sequence length="1666" mass="195273">MQSPTLKYMIFDSPSDIRKEIDRKLVDDGLSAQCPEEEKLLYVWRLYQHTETDLQRAIENEEKLKLAQTAEMQEVENYVEHIRHLSDEREALIQELETENDQLKQEIESLKHDQNAAALRDETAEMLIQQGLEEIASVSTSEQIAFLLVERARLLDELEAEQNRTMTPSVNSALTDTTCPQTPGLSTPGINTPGPSEDGRMSAVEFEQTLERERTQFEDELNQSRESIKKLKERLKQEHEEEINALMEENNKLEDDYEEAKSKLYKLNIQHEKEMEELEKEVKKLREDLQTLQKEKEQKDKSDSDSRSSTPANVFSGRPPSPARSPNDLAIRNIIQEKTKIESELVQIKSQHRTVQNENTELKSKVESLSEELEKLQISIQQLQMKNKSLRSELEESENQLEEAETACEEVTKERDEMKLRLGSLEKEVKNLRAEAQKTHSLQDSIRILSQEKCDLTNELDTVKRELDEAQTEKEQLANQKLALSKEEIRLTEELQTVKSELDSYKCSHEELTTQKNELNRTLTLLDKTNSELETLRSEKFELSCRSEKLSKENKDLLNQVESLQGELEQLRTDGQELSKQQIIVNHMRDQVQKLTKEVSDLKESLQGKEQTEKDLNKTIEAQEAEISRLKSDIDNLKHVHEKEKVDLHEEHANEIEDLKMKLQLTLQELTRSKQLLDDERSQCSEVEVKARDLEVLLEEMQKTNSAYEKKLDEVSHLEKRVKDLEKLVSEKCDIEDQLEDKNREISDLEQEIEEFESIKLELEDTRESLDKERVVRSRLEATVRDLEQILEDQRTDHENIQRQFTNKDIGVRIKEKVQSLESQVRGLQDDLFAAQEELQVTMETHEQFILEKIGKELEAARASHIEIQERIESEKQRQTLQSSPEVNGATQRIEAQEIENLEKQIETMKTRLSESERQLDKVTQEKFTSEKEIKILRDSLKQKEGDMKEIEALRRELSQARREAEHLQLSTKYDGEERQKHVDKIRSLEELSKQLELDNRELATKLQESIQQISHFEDQIKRERQRNTDKQYMNHRHVSQIEADLDEATGQVRQLKDDLQKKQTYIMKLEADAIGSAAKYESTISRLESELNETKQFHKKELESVTERLETTCKENKDLRNQLRDREQEYQNSSQDINRYRGTADRLESQIQTEIKIRTDLENRNAALDKEISKEEFPNLRVWSQVRTLMEKNASLEAAKRNLEDELDRRNSSTKFVETTLSQASASHEAALKTVQSKADTAEKKVVWSRSGAPVPKRETKAKPFLVKAEKLQHDLEDVTFKLKTVEHQLNQAEELKNELQDKKEQVSALRNQLEAEKLQRTLLDQTVSELKHQVSLLKSRESKVIDQNRELQHTMIDMETKLEDMQERNQTALDMDSVQWEEENSEQKHYTEVGKRGLLDQIHKLQKEVKDLQYELLTVNERREIQERKYEDRKMKTKVKLMRARTFNAGCVEEGQEFVVDFYSKERTRMQEQLRQYDDDLRLTRSTLRKEMDWKEKMEKNYQTALREKREYLSQLSDLEEAVREKTRMVSMLQVRTKFLEEENSRLQDRIDSITKQKQGLDKLVKDYKLSGKDREVQLSRLGSDSRPHSLTGGTSGIGNSVDSSWVNEQDHYMEPYLGYRNTQSSNMVINNYLSRSFEPHSRAVDFYRGETGSEESYSREFDT</sequence>
<accession>A0A8B8EA78</accession>
<feature type="coiled-coil region" evidence="1">
    <location>
        <begin position="331"/>
        <end position="1214"/>
    </location>
</feature>
<dbReference type="InterPro" id="IPR031476">
    <property type="entry name" value="DUF4686"/>
</dbReference>
<feature type="coiled-coil region" evidence="1">
    <location>
        <begin position="1462"/>
        <end position="1559"/>
    </location>
</feature>
<feature type="coiled-coil region" evidence="1">
    <location>
        <begin position="1270"/>
        <end position="1321"/>
    </location>
</feature>
<organism evidence="3 4">
    <name type="scientific">Crassostrea virginica</name>
    <name type="common">Eastern oyster</name>
    <dbReference type="NCBI Taxonomy" id="6565"/>
    <lineage>
        <taxon>Eukaryota</taxon>
        <taxon>Metazoa</taxon>
        <taxon>Spiralia</taxon>
        <taxon>Lophotrochozoa</taxon>
        <taxon>Mollusca</taxon>
        <taxon>Bivalvia</taxon>
        <taxon>Autobranchia</taxon>
        <taxon>Pteriomorphia</taxon>
        <taxon>Ostreida</taxon>
        <taxon>Ostreoidea</taxon>
        <taxon>Ostreidae</taxon>
        <taxon>Crassostrea</taxon>
    </lineage>
</organism>
<proteinExistence type="predicted"/>
<dbReference type="PANTHER" id="PTHR34479">
    <property type="entry name" value="COILED-COIL DOMAIN-CONTAINING PROTEIN 30"/>
    <property type="match status" value="1"/>
</dbReference>
<feature type="compositionally biased region" description="Basic and acidic residues" evidence="2">
    <location>
        <begin position="293"/>
        <end position="306"/>
    </location>
</feature>
<feature type="coiled-coil region" evidence="1">
    <location>
        <begin position="75"/>
        <end position="120"/>
    </location>
</feature>
<dbReference type="OrthoDB" id="10007527at2759"/>
<name>A0A8B8EA78_CRAVI</name>
<dbReference type="InterPro" id="IPR052825">
    <property type="entry name" value="CCD-Prefoldin_beta-like"/>
</dbReference>
<evidence type="ECO:0000256" key="1">
    <source>
        <dbReference type="SAM" id="Coils"/>
    </source>
</evidence>
<feature type="compositionally biased region" description="Polar residues" evidence="2">
    <location>
        <begin position="165"/>
        <end position="194"/>
    </location>
</feature>
<evidence type="ECO:0000313" key="3">
    <source>
        <dbReference type="Proteomes" id="UP000694844"/>
    </source>
</evidence>
<dbReference type="GeneID" id="111133205"/>
<reference evidence="4" key="1">
    <citation type="submission" date="2025-08" db="UniProtKB">
        <authorList>
            <consortium name="RefSeq"/>
        </authorList>
    </citation>
    <scope>IDENTIFICATION</scope>
    <source>
        <tissue evidence="4">Whole sample</tissue>
    </source>
</reference>
<dbReference type="Proteomes" id="UP000694844">
    <property type="component" value="Chromosome 5"/>
</dbReference>
<dbReference type="Gene3D" id="1.10.287.1490">
    <property type="match status" value="1"/>
</dbReference>
<protein>
    <submittedName>
        <fullName evidence="4">Trichohyalin-like isoform X1</fullName>
    </submittedName>
</protein>
<keyword evidence="1" id="KW-0175">Coiled coil</keyword>
<evidence type="ECO:0000256" key="2">
    <source>
        <dbReference type="SAM" id="MobiDB-lite"/>
    </source>
</evidence>
<gene>
    <name evidence="4" type="primary">LOC111133205</name>
</gene>
<dbReference type="PANTHER" id="PTHR34479:SF1">
    <property type="entry name" value="COILED-COIL DOMAIN-CONTAINING PROTEIN 30"/>
    <property type="match status" value="1"/>
</dbReference>
<feature type="region of interest" description="Disordered" evidence="2">
    <location>
        <begin position="165"/>
        <end position="200"/>
    </location>
</feature>